<name>A0A1I1GWW7_9ACTN</name>
<dbReference type="SUPFAM" id="SSF54593">
    <property type="entry name" value="Glyoxalase/Bleomycin resistance protein/Dihydroxybiphenyl dioxygenase"/>
    <property type="match status" value="1"/>
</dbReference>
<gene>
    <name evidence="2" type="ORF">SAMN04487968_10451</name>
</gene>
<dbReference type="CDD" id="cd06587">
    <property type="entry name" value="VOC"/>
    <property type="match status" value="1"/>
</dbReference>
<keyword evidence="2" id="KW-0223">Dioxygenase</keyword>
<evidence type="ECO:0000259" key="1">
    <source>
        <dbReference type="PROSITE" id="PS51819"/>
    </source>
</evidence>
<sequence>MGISLRNVVLDTTDVPRLAEFYRELLGWSYAESADDPDDPDDPDGLGWRTLVGPNGMRIAFQRTESVTPTTWPDAAVPQQLHLDFLVDSVEELEEQHRRATELGAVVRLDRMDDPEEPLRVFTDPAGHTLCLFAWRGQ</sequence>
<proteinExistence type="predicted"/>
<dbReference type="InterPro" id="IPR037523">
    <property type="entry name" value="VOC_core"/>
</dbReference>
<keyword evidence="3" id="KW-1185">Reference proteome</keyword>
<protein>
    <submittedName>
        <fullName evidence="2">Catechol 2,3-dioxygenase</fullName>
    </submittedName>
</protein>
<dbReference type="EMBL" id="FOLB01000004">
    <property type="protein sequence ID" value="SFC14348.1"/>
    <property type="molecule type" value="Genomic_DNA"/>
</dbReference>
<reference evidence="2 3" key="1">
    <citation type="submission" date="2016-10" db="EMBL/GenBank/DDBJ databases">
        <authorList>
            <person name="de Groot N.N."/>
        </authorList>
    </citation>
    <scope>NUCLEOTIDE SEQUENCE [LARGE SCALE GENOMIC DNA]</scope>
    <source>
        <strain evidence="2 3">CGMCC 1.7056</strain>
    </source>
</reference>
<dbReference type="Pfam" id="PF18029">
    <property type="entry name" value="Glyoxalase_6"/>
    <property type="match status" value="1"/>
</dbReference>
<evidence type="ECO:0000313" key="2">
    <source>
        <dbReference type="EMBL" id="SFC14348.1"/>
    </source>
</evidence>
<feature type="domain" description="VOC" evidence="1">
    <location>
        <begin position="4"/>
        <end position="135"/>
    </location>
</feature>
<dbReference type="Proteomes" id="UP000198832">
    <property type="component" value="Unassembled WGS sequence"/>
</dbReference>
<dbReference type="RefSeq" id="WP_091121694.1">
    <property type="nucleotide sequence ID" value="NZ_FOLB01000004.1"/>
</dbReference>
<evidence type="ECO:0000313" key="3">
    <source>
        <dbReference type="Proteomes" id="UP000198832"/>
    </source>
</evidence>
<dbReference type="PANTHER" id="PTHR35908:SF1">
    <property type="entry name" value="CONSERVED PROTEIN"/>
    <property type="match status" value="1"/>
</dbReference>
<keyword evidence="2" id="KW-0560">Oxidoreductase</keyword>
<dbReference type="GO" id="GO:0051213">
    <property type="term" value="F:dioxygenase activity"/>
    <property type="evidence" value="ECO:0007669"/>
    <property type="project" value="UniProtKB-KW"/>
</dbReference>
<accession>A0A1I1GWW7</accession>
<dbReference type="InterPro" id="IPR029068">
    <property type="entry name" value="Glyas_Bleomycin-R_OHBP_Dase"/>
</dbReference>
<dbReference type="AlphaFoldDB" id="A0A1I1GWW7"/>
<dbReference type="InterPro" id="IPR041581">
    <property type="entry name" value="Glyoxalase_6"/>
</dbReference>
<dbReference type="OrthoDB" id="1645442at2"/>
<dbReference type="Gene3D" id="3.10.180.10">
    <property type="entry name" value="2,3-Dihydroxybiphenyl 1,2-Dioxygenase, domain 1"/>
    <property type="match status" value="1"/>
</dbReference>
<dbReference type="STRING" id="574651.SAMN04487968_10451"/>
<dbReference type="PROSITE" id="PS51819">
    <property type="entry name" value="VOC"/>
    <property type="match status" value="1"/>
</dbReference>
<dbReference type="PANTHER" id="PTHR35908">
    <property type="entry name" value="HYPOTHETICAL FUSION PROTEIN"/>
    <property type="match status" value="1"/>
</dbReference>
<organism evidence="2 3">
    <name type="scientific">Nocardioides terrae</name>
    <dbReference type="NCBI Taxonomy" id="574651"/>
    <lineage>
        <taxon>Bacteria</taxon>
        <taxon>Bacillati</taxon>
        <taxon>Actinomycetota</taxon>
        <taxon>Actinomycetes</taxon>
        <taxon>Propionibacteriales</taxon>
        <taxon>Nocardioidaceae</taxon>
        <taxon>Nocardioides</taxon>
    </lineage>
</organism>